<evidence type="ECO:0000256" key="2">
    <source>
        <dbReference type="ARBA" id="ARBA00023015"/>
    </source>
</evidence>
<dbReference type="PANTHER" id="PTHR35807">
    <property type="entry name" value="TRANSCRIPTIONAL REGULATOR REDD-RELATED"/>
    <property type="match status" value="1"/>
</dbReference>
<dbReference type="InterPro" id="IPR051677">
    <property type="entry name" value="AfsR-DnrI-RedD_regulator"/>
</dbReference>
<dbReference type="GO" id="GO:0006355">
    <property type="term" value="P:regulation of DNA-templated transcription"/>
    <property type="evidence" value="ECO:0007669"/>
    <property type="project" value="InterPro"/>
</dbReference>
<reference evidence="8 9" key="1">
    <citation type="submission" date="2020-08" db="EMBL/GenBank/DDBJ databases">
        <title>Genomic Encyclopedia of Type Strains, Phase IV (KMG-IV): sequencing the most valuable type-strain genomes for metagenomic binning, comparative biology and taxonomic classification.</title>
        <authorList>
            <person name="Goeker M."/>
        </authorList>
    </citation>
    <scope>NUCLEOTIDE SEQUENCE [LARGE SCALE GENOMIC DNA]</scope>
    <source>
        <strain evidence="8 9">DSM 45385</strain>
    </source>
</reference>
<comment type="caution">
    <text evidence="8">The sequence shown here is derived from an EMBL/GenBank/DDBJ whole genome shotgun (WGS) entry which is preliminary data.</text>
</comment>
<dbReference type="InterPro" id="IPR036388">
    <property type="entry name" value="WH-like_DNA-bd_sf"/>
</dbReference>
<comment type="similarity">
    <text evidence="1">Belongs to the AfsR/DnrI/RedD regulatory family.</text>
</comment>
<dbReference type="PANTHER" id="PTHR35807:SF1">
    <property type="entry name" value="TRANSCRIPTIONAL REGULATOR REDD"/>
    <property type="match status" value="1"/>
</dbReference>
<evidence type="ECO:0000259" key="7">
    <source>
        <dbReference type="PROSITE" id="PS51755"/>
    </source>
</evidence>
<dbReference type="Pfam" id="PF03704">
    <property type="entry name" value="BTAD"/>
    <property type="match status" value="1"/>
</dbReference>
<feature type="compositionally biased region" description="Polar residues" evidence="6">
    <location>
        <begin position="188"/>
        <end position="200"/>
    </location>
</feature>
<feature type="region of interest" description="Disordered" evidence="6">
    <location>
        <begin position="168"/>
        <end position="200"/>
    </location>
</feature>
<dbReference type="RefSeq" id="WP_221341498.1">
    <property type="nucleotide sequence ID" value="NZ_JACHIN010000015.1"/>
</dbReference>
<protein>
    <submittedName>
        <fullName evidence="8">DNA-binding SARP family transcriptional activator</fullName>
    </submittedName>
</protein>
<keyword evidence="9" id="KW-1185">Reference proteome</keyword>
<keyword evidence="2" id="KW-0805">Transcription regulation</keyword>
<name>A0A7W8AE54_9ACTN</name>
<dbReference type="Pfam" id="PF00486">
    <property type="entry name" value="Trans_reg_C"/>
    <property type="match status" value="1"/>
</dbReference>
<dbReference type="SUPFAM" id="SSF46894">
    <property type="entry name" value="C-terminal effector domain of the bipartite response regulators"/>
    <property type="match status" value="1"/>
</dbReference>
<organism evidence="8 9">
    <name type="scientific">Nonomuraea endophytica</name>
    <dbReference type="NCBI Taxonomy" id="714136"/>
    <lineage>
        <taxon>Bacteria</taxon>
        <taxon>Bacillati</taxon>
        <taxon>Actinomycetota</taxon>
        <taxon>Actinomycetes</taxon>
        <taxon>Streptosporangiales</taxon>
        <taxon>Streptosporangiaceae</taxon>
        <taxon>Nonomuraea</taxon>
    </lineage>
</organism>
<dbReference type="PROSITE" id="PS51755">
    <property type="entry name" value="OMPR_PHOB"/>
    <property type="match status" value="1"/>
</dbReference>
<dbReference type="Gene3D" id="1.25.40.10">
    <property type="entry name" value="Tetratricopeptide repeat domain"/>
    <property type="match status" value="1"/>
</dbReference>
<dbReference type="EMBL" id="JACHIN010000015">
    <property type="protein sequence ID" value="MBB5083133.1"/>
    <property type="molecule type" value="Genomic_DNA"/>
</dbReference>
<evidence type="ECO:0000256" key="4">
    <source>
        <dbReference type="ARBA" id="ARBA00023163"/>
    </source>
</evidence>
<feature type="domain" description="OmpR/PhoB-type" evidence="7">
    <location>
        <begin position="1"/>
        <end position="102"/>
    </location>
</feature>
<accession>A0A7W8AE54</accession>
<dbReference type="InterPro" id="IPR011990">
    <property type="entry name" value="TPR-like_helical_dom_sf"/>
</dbReference>
<dbReference type="SMART" id="SM00862">
    <property type="entry name" value="Trans_reg_C"/>
    <property type="match status" value="1"/>
</dbReference>
<dbReference type="AlphaFoldDB" id="A0A7W8AE54"/>
<dbReference type="GO" id="GO:0000160">
    <property type="term" value="P:phosphorelay signal transduction system"/>
    <property type="evidence" value="ECO:0007669"/>
    <property type="project" value="InterPro"/>
</dbReference>
<gene>
    <name evidence="8" type="ORF">HNR40_008636</name>
</gene>
<keyword evidence="4" id="KW-0804">Transcription</keyword>
<keyword evidence="3 5" id="KW-0238">DNA-binding</keyword>
<dbReference type="InterPro" id="IPR016032">
    <property type="entry name" value="Sig_transdc_resp-reg_C-effctor"/>
</dbReference>
<dbReference type="Gene3D" id="1.10.10.10">
    <property type="entry name" value="Winged helix-like DNA-binding domain superfamily/Winged helix DNA-binding domain"/>
    <property type="match status" value="1"/>
</dbReference>
<evidence type="ECO:0000313" key="9">
    <source>
        <dbReference type="Proteomes" id="UP000568380"/>
    </source>
</evidence>
<feature type="DNA-binding region" description="OmpR/PhoB-type" evidence="5">
    <location>
        <begin position="1"/>
        <end position="102"/>
    </location>
</feature>
<proteinExistence type="inferred from homology"/>
<evidence type="ECO:0000256" key="6">
    <source>
        <dbReference type="SAM" id="MobiDB-lite"/>
    </source>
</evidence>
<dbReference type="InterPro" id="IPR001867">
    <property type="entry name" value="OmpR/PhoB-type_DNA-bd"/>
</dbReference>
<evidence type="ECO:0000256" key="1">
    <source>
        <dbReference type="ARBA" id="ARBA00005820"/>
    </source>
</evidence>
<dbReference type="GO" id="GO:0003677">
    <property type="term" value="F:DNA binding"/>
    <property type="evidence" value="ECO:0007669"/>
    <property type="project" value="UniProtKB-UniRule"/>
</dbReference>
<dbReference type="InterPro" id="IPR005158">
    <property type="entry name" value="BTAD"/>
</dbReference>
<evidence type="ECO:0000256" key="3">
    <source>
        <dbReference type="ARBA" id="ARBA00023125"/>
    </source>
</evidence>
<sequence length="200" mass="21169">MEKVSLDTSMTFAILGPLEVRRDGEVVEIAGQRLRTLLGLLVVEAGRTVPPATLMAGVWAERPPDGVANALQALVSRLRAALGKNPVRQLVVAEQAGYRLVAGPDQVDAHRFAVLAREGQARLAEGDAATAAGVLREALALWRGPALADLADREVVAAYVSATRLLRHPLRPGPHSRQARHPGPGRSAHNTLSGSLTRGS</sequence>
<dbReference type="SUPFAM" id="SSF48452">
    <property type="entry name" value="TPR-like"/>
    <property type="match status" value="1"/>
</dbReference>
<evidence type="ECO:0000256" key="5">
    <source>
        <dbReference type="PROSITE-ProRule" id="PRU01091"/>
    </source>
</evidence>
<dbReference type="Proteomes" id="UP000568380">
    <property type="component" value="Unassembled WGS sequence"/>
</dbReference>
<evidence type="ECO:0000313" key="8">
    <source>
        <dbReference type="EMBL" id="MBB5083133.1"/>
    </source>
</evidence>